<feature type="chain" id="PRO_5031322214" description="DUF3617 family protein" evidence="1">
    <location>
        <begin position="26"/>
        <end position="123"/>
    </location>
</feature>
<evidence type="ECO:0000313" key="2">
    <source>
        <dbReference type="EMBL" id="MBB3973137.1"/>
    </source>
</evidence>
<dbReference type="Proteomes" id="UP000528964">
    <property type="component" value="Unassembled WGS sequence"/>
</dbReference>
<keyword evidence="1" id="KW-0732">Signal</keyword>
<name>A0A7W6D2X2_9HYPH</name>
<dbReference type="PROSITE" id="PS51257">
    <property type="entry name" value="PROKAR_LIPOPROTEIN"/>
    <property type="match status" value="1"/>
</dbReference>
<gene>
    <name evidence="2" type="ORF">GGR24_001794</name>
</gene>
<proteinExistence type="predicted"/>
<protein>
    <recommendedName>
        <fullName evidence="4">DUF3617 family protein</fullName>
    </recommendedName>
</protein>
<comment type="caution">
    <text evidence="2">The sequence shown here is derived from an EMBL/GenBank/DDBJ whole genome shotgun (WGS) entry which is preliminary data.</text>
</comment>
<dbReference type="AlphaFoldDB" id="A0A7W6D2X2"/>
<keyword evidence="3" id="KW-1185">Reference proteome</keyword>
<evidence type="ECO:0008006" key="4">
    <source>
        <dbReference type="Google" id="ProtNLM"/>
    </source>
</evidence>
<dbReference type="EMBL" id="JACIDR010000002">
    <property type="protein sequence ID" value="MBB3973137.1"/>
    <property type="molecule type" value="Genomic_DNA"/>
</dbReference>
<evidence type="ECO:0000313" key="3">
    <source>
        <dbReference type="Proteomes" id="UP000528964"/>
    </source>
</evidence>
<sequence>MTAGFLRASLAAALGLALGCSPAWAENPFAGTWAPSCDPAPAKVVDNKLATLVFLDGAVKFSDFQCEILGWRKQGKRYRSELTCFKKGAEPVKRELAVRQIGEKLKVVVSEGAYAKILERCGN</sequence>
<organism evidence="2 3">
    <name type="scientific">Hansschlegelia beijingensis</name>
    <dbReference type="NCBI Taxonomy" id="1133344"/>
    <lineage>
        <taxon>Bacteria</taxon>
        <taxon>Pseudomonadati</taxon>
        <taxon>Pseudomonadota</taxon>
        <taxon>Alphaproteobacteria</taxon>
        <taxon>Hyphomicrobiales</taxon>
        <taxon>Methylopilaceae</taxon>
        <taxon>Hansschlegelia</taxon>
    </lineage>
</organism>
<dbReference type="RefSeq" id="WP_183394985.1">
    <property type="nucleotide sequence ID" value="NZ_JACIDR010000002.1"/>
</dbReference>
<accession>A0A7W6D2X2</accession>
<reference evidence="2 3" key="1">
    <citation type="submission" date="2020-08" db="EMBL/GenBank/DDBJ databases">
        <title>Genomic Encyclopedia of Type Strains, Phase IV (KMG-IV): sequencing the most valuable type-strain genomes for metagenomic binning, comparative biology and taxonomic classification.</title>
        <authorList>
            <person name="Goeker M."/>
        </authorList>
    </citation>
    <scope>NUCLEOTIDE SEQUENCE [LARGE SCALE GENOMIC DNA]</scope>
    <source>
        <strain evidence="2 3">DSM 25481</strain>
    </source>
</reference>
<evidence type="ECO:0000256" key="1">
    <source>
        <dbReference type="SAM" id="SignalP"/>
    </source>
</evidence>
<feature type="signal peptide" evidence="1">
    <location>
        <begin position="1"/>
        <end position="25"/>
    </location>
</feature>